<accession>A0A183KG24</accession>
<evidence type="ECO:0000313" key="4">
    <source>
        <dbReference type="WBParaSite" id="SCUD_0001397401-mRNA-1"/>
    </source>
</evidence>
<name>A0A183KG24_9TREM</name>
<dbReference type="WBParaSite" id="SCUD_0001397401-mRNA-1">
    <property type="protein sequence ID" value="SCUD_0001397401-mRNA-1"/>
    <property type="gene ID" value="SCUD_0001397401"/>
</dbReference>
<dbReference type="AlphaFoldDB" id="A0A183KG24"/>
<evidence type="ECO:0000313" key="2">
    <source>
        <dbReference type="EMBL" id="VDP54789.1"/>
    </source>
</evidence>
<dbReference type="Proteomes" id="UP000279833">
    <property type="component" value="Unassembled WGS sequence"/>
</dbReference>
<evidence type="ECO:0000256" key="1">
    <source>
        <dbReference type="SAM" id="MobiDB-lite"/>
    </source>
</evidence>
<sequence length="66" mass="7412">MSTNPVKAPDIRFSLSLFRKQHPGHETAVSRTSLAEAIYAWPCESVSRGRDDSSHSRLYQGIRGRP</sequence>
<reference evidence="2 3" key="2">
    <citation type="submission" date="2018-11" db="EMBL/GenBank/DDBJ databases">
        <authorList>
            <consortium name="Pathogen Informatics"/>
        </authorList>
    </citation>
    <scope>NUCLEOTIDE SEQUENCE [LARGE SCALE GENOMIC DNA]</scope>
    <source>
        <strain evidence="2">Dakar</strain>
        <strain evidence="3">Dakar, Senegal</strain>
    </source>
</reference>
<proteinExistence type="predicted"/>
<gene>
    <name evidence="2" type="ORF">SCUD_LOCUS13971</name>
</gene>
<dbReference type="EMBL" id="UZAK01036302">
    <property type="protein sequence ID" value="VDP54789.1"/>
    <property type="molecule type" value="Genomic_DNA"/>
</dbReference>
<protein>
    <submittedName>
        <fullName evidence="4">Transposase</fullName>
    </submittedName>
</protein>
<feature type="region of interest" description="Disordered" evidence="1">
    <location>
        <begin position="46"/>
        <end position="66"/>
    </location>
</feature>
<evidence type="ECO:0000313" key="3">
    <source>
        <dbReference type="Proteomes" id="UP000279833"/>
    </source>
</evidence>
<reference evidence="4" key="1">
    <citation type="submission" date="2016-06" db="UniProtKB">
        <authorList>
            <consortium name="WormBaseParasite"/>
        </authorList>
    </citation>
    <scope>IDENTIFICATION</scope>
</reference>
<organism evidence="4">
    <name type="scientific">Schistosoma curassoni</name>
    <dbReference type="NCBI Taxonomy" id="6186"/>
    <lineage>
        <taxon>Eukaryota</taxon>
        <taxon>Metazoa</taxon>
        <taxon>Spiralia</taxon>
        <taxon>Lophotrochozoa</taxon>
        <taxon>Platyhelminthes</taxon>
        <taxon>Trematoda</taxon>
        <taxon>Digenea</taxon>
        <taxon>Strigeidida</taxon>
        <taxon>Schistosomatoidea</taxon>
        <taxon>Schistosomatidae</taxon>
        <taxon>Schistosoma</taxon>
    </lineage>
</organism>
<keyword evidence="3" id="KW-1185">Reference proteome</keyword>